<dbReference type="PANTHER" id="PTHR11772">
    <property type="entry name" value="ASPARAGINE SYNTHETASE"/>
    <property type="match status" value="1"/>
</dbReference>
<dbReference type="InterPro" id="IPR050795">
    <property type="entry name" value="Asn_Synthetase"/>
</dbReference>
<protein>
    <submittedName>
        <fullName evidence="4">CG17486</fullName>
    </submittedName>
</protein>
<dbReference type="Pfam" id="PF00733">
    <property type="entry name" value="Asn_synthase"/>
    <property type="match status" value="1"/>
</dbReference>
<sequence>VRDLIYHLESYDVATVRCSLPMFYLARYVKSTGIKMILSGEGADELFGGY</sequence>
<accession>A0A0M4F280</accession>
<evidence type="ECO:0000313" key="5">
    <source>
        <dbReference type="Proteomes" id="UP000494163"/>
    </source>
</evidence>
<dbReference type="GO" id="GO:0006529">
    <property type="term" value="P:asparagine biosynthetic process"/>
    <property type="evidence" value="ECO:0007669"/>
    <property type="project" value="InterPro"/>
</dbReference>
<dbReference type="Proteomes" id="UP000494163">
    <property type="component" value="Chromosome 3L"/>
</dbReference>
<feature type="domain" description="Asparagine synthetase" evidence="3">
    <location>
        <begin position="2"/>
        <end position="50"/>
    </location>
</feature>
<dbReference type="AlphaFoldDB" id="A0A0M4F280"/>
<organism evidence="4 5">
    <name type="scientific">Drosophila busckii</name>
    <name type="common">Fruit fly</name>
    <dbReference type="NCBI Taxonomy" id="30019"/>
    <lineage>
        <taxon>Eukaryota</taxon>
        <taxon>Metazoa</taxon>
        <taxon>Ecdysozoa</taxon>
        <taxon>Arthropoda</taxon>
        <taxon>Hexapoda</taxon>
        <taxon>Insecta</taxon>
        <taxon>Pterygota</taxon>
        <taxon>Neoptera</taxon>
        <taxon>Endopterygota</taxon>
        <taxon>Diptera</taxon>
        <taxon>Brachycera</taxon>
        <taxon>Muscomorpha</taxon>
        <taxon>Ephydroidea</taxon>
        <taxon>Drosophilidae</taxon>
        <taxon>Drosophila</taxon>
    </lineage>
</organism>
<reference evidence="4 5" key="1">
    <citation type="submission" date="2015-08" db="EMBL/GenBank/DDBJ databases">
        <title>Ancestral chromatin configuration constrains chromatin evolution on differentiating sex chromosomes in Drosophila.</title>
        <authorList>
            <person name="Zhou Q."/>
            <person name="Bachtrog D."/>
        </authorList>
    </citation>
    <scope>NUCLEOTIDE SEQUENCE [LARGE SCALE GENOMIC DNA]</scope>
    <source>
        <tissue evidence="4">Whole larvae</tissue>
    </source>
</reference>
<dbReference type="SUPFAM" id="SSF52402">
    <property type="entry name" value="Adenine nucleotide alpha hydrolases-like"/>
    <property type="match status" value="1"/>
</dbReference>
<evidence type="ECO:0000256" key="2">
    <source>
        <dbReference type="ARBA" id="ARBA00022840"/>
    </source>
</evidence>
<dbReference type="OrthoDB" id="409189at2759"/>
<feature type="non-terminal residue" evidence="4">
    <location>
        <position position="50"/>
    </location>
</feature>
<gene>
    <name evidence="4" type="ORF">Dbus_chr3Lg2348</name>
</gene>
<dbReference type="InterPro" id="IPR014729">
    <property type="entry name" value="Rossmann-like_a/b/a_fold"/>
</dbReference>
<dbReference type="GO" id="GO:0005829">
    <property type="term" value="C:cytosol"/>
    <property type="evidence" value="ECO:0007669"/>
    <property type="project" value="TreeGrafter"/>
</dbReference>
<dbReference type="GO" id="GO:0004066">
    <property type="term" value="F:asparagine synthase (glutamine-hydrolyzing) activity"/>
    <property type="evidence" value="ECO:0007669"/>
    <property type="project" value="InterPro"/>
</dbReference>
<keyword evidence="5" id="KW-1185">Reference proteome</keyword>
<dbReference type="InterPro" id="IPR001962">
    <property type="entry name" value="Asn_synthase"/>
</dbReference>
<keyword evidence="2" id="KW-0067">ATP-binding</keyword>
<dbReference type="Gene3D" id="3.40.50.620">
    <property type="entry name" value="HUPs"/>
    <property type="match status" value="1"/>
</dbReference>
<dbReference type="EMBL" id="CP012525">
    <property type="protein sequence ID" value="ALC45182.1"/>
    <property type="molecule type" value="Genomic_DNA"/>
</dbReference>
<evidence type="ECO:0000313" key="4">
    <source>
        <dbReference type="EMBL" id="ALC45182.1"/>
    </source>
</evidence>
<dbReference type="PANTHER" id="PTHR11772:SF2">
    <property type="entry name" value="ASPARAGINE SYNTHETASE [GLUTAMINE-HYDROLYZING]"/>
    <property type="match status" value="1"/>
</dbReference>
<evidence type="ECO:0000259" key="3">
    <source>
        <dbReference type="Pfam" id="PF00733"/>
    </source>
</evidence>
<dbReference type="STRING" id="30019.A0A0M4F280"/>
<dbReference type="GO" id="GO:0005524">
    <property type="term" value="F:ATP binding"/>
    <property type="evidence" value="ECO:0007669"/>
    <property type="project" value="UniProtKB-KW"/>
</dbReference>
<proteinExistence type="predicted"/>
<evidence type="ECO:0000256" key="1">
    <source>
        <dbReference type="ARBA" id="ARBA00022741"/>
    </source>
</evidence>
<name>A0A0M4F280_DROBS</name>
<feature type="non-terminal residue" evidence="4">
    <location>
        <position position="1"/>
    </location>
</feature>
<keyword evidence="1" id="KW-0547">Nucleotide-binding</keyword>